<accession>A0A1G7APE1</accession>
<evidence type="ECO:0000256" key="2">
    <source>
        <dbReference type="SAM" id="Phobius"/>
    </source>
</evidence>
<reference evidence="3 6" key="2">
    <citation type="submission" date="2018-12" db="EMBL/GenBank/DDBJ databases">
        <title>Comparitive functional genomics of dry heat resistant strains isolated from the viking spacecraft.</title>
        <authorList>
            <person name="Seuylemezian A."/>
            <person name="Vaishampayan P."/>
        </authorList>
    </citation>
    <scope>NUCLEOTIDE SEQUENCE [LARGE SCALE GENOMIC DNA]</scope>
    <source>
        <strain evidence="3 6">M6-11</strain>
    </source>
</reference>
<sequence length="404" mass="43808">MSKDKWNDEEIGHWLKSVPKPEDNRSRDDILARLKADPRLRDKQPSRSRKWIPAGVAAAALLAAGILIPSLMDGGGEVSVSDSASESADDAAQTTSESFQSGRSIEQNSAASDEEMSLRSDQSVMEKGLMGAAVYPEAMEGFVPFRIGLVHEATVVPVTFLIPESVVAEDFGSVSPGDAELYNRYASQIDEEALGFDDYHPYQGTVSTDKGGVTLVLSGDHPYDTASASITTFAESVQETFRNEENVLVRDESGAPAEFDQVGALPEIATEPEGVYFAYEKNDGTTVLAPDRRFDPAHAAEAIELMKSRTTDLFEPLIPAEADLIVELPAEGDRMTIRFEEPFDFSRMDDQDAARMIDGIALTAAQYHLRVRLQNAVNPPAGYQLEDVLPLPAGPNGIILSLPG</sequence>
<feature type="compositionally biased region" description="Basic and acidic residues" evidence="1">
    <location>
        <begin position="1"/>
        <end position="45"/>
    </location>
</feature>
<feature type="compositionally biased region" description="Polar residues" evidence="1">
    <location>
        <begin position="93"/>
        <end position="111"/>
    </location>
</feature>
<proteinExistence type="predicted"/>
<keyword evidence="2" id="KW-1133">Transmembrane helix</keyword>
<dbReference type="EMBL" id="RWGW01000001">
    <property type="protein sequence ID" value="RSK37880.1"/>
    <property type="molecule type" value="Genomic_DNA"/>
</dbReference>
<name>A0A1G7APE1_9BACL</name>
<feature type="region of interest" description="Disordered" evidence="1">
    <location>
        <begin position="77"/>
        <end position="121"/>
    </location>
</feature>
<keyword evidence="6" id="KW-1185">Reference proteome</keyword>
<evidence type="ECO:0008006" key="7">
    <source>
        <dbReference type="Google" id="ProtNLM"/>
    </source>
</evidence>
<dbReference type="STRING" id="426756.SAMN04488126_104110"/>
<feature type="region of interest" description="Disordered" evidence="1">
    <location>
        <begin position="1"/>
        <end position="49"/>
    </location>
</feature>
<dbReference type="Proteomes" id="UP000198823">
    <property type="component" value="Unassembled WGS sequence"/>
</dbReference>
<feature type="compositionally biased region" description="Low complexity" evidence="1">
    <location>
        <begin position="78"/>
        <end position="92"/>
    </location>
</feature>
<feature type="transmembrane region" description="Helical" evidence="2">
    <location>
        <begin position="51"/>
        <end position="72"/>
    </location>
</feature>
<keyword evidence="2" id="KW-0812">Transmembrane</keyword>
<gene>
    <name evidence="3" type="ORF">EJA12_00150</name>
    <name evidence="4" type="ORF">SAMN04488126_104110</name>
</gene>
<dbReference type="AlphaFoldDB" id="A0A1G7APE1"/>
<dbReference type="RefSeq" id="WP_092095227.1">
    <property type="nucleotide sequence ID" value="NZ_FNAR01000004.1"/>
</dbReference>
<evidence type="ECO:0000313" key="6">
    <source>
        <dbReference type="Proteomes" id="UP000272481"/>
    </source>
</evidence>
<dbReference type="Proteomes" id="UP000272481">
    <property type="component" value="Unassembled WGS sequence"/>
</dbReference>
<evidence type="ECO:0000313" key="4">
    <source>
        <dbReference type="EMBL" id="SDE16570.1"/>
    </source>
</evidence>
<protein>
    <recommendedName>
        <fullName evidence="7">Sporulation and spore germination</fullName>
    </recommendedName>
</protein>
<reference evidence="4 5" key="1">
    <citation type="submission" date="2016-10" db="EMBL/GenBank/DDBJ databases">
        <authorList>
            <person name="de Groot N.N."/>
        </authorList>
    </citation>
    <scope>NUCLEOTIDE SEQUENCE [LARGE SCALE GENOMIC DNA]</scope>
    <source>
        <strain evidence="4 5">CGMCC 1.6762</strain>
    </source>
</reference>
<evidence type="ECO:0000313" key="3">
    <source>
        <dbReference type="EMBL" id="RSK37880.1"/>
    </source>
</evidence>
<evidence type="ECO:0000256" key="1">
    <source>
        <dbReference type="SAM" id="MobiDB-lite"/>
    </source>
</evidence>
<dbReference type="OrthoDB" id="2965336at2"/>
<organism evidence="4 5">
    <name type="scientific">Bhargavaea beijingensis</name>
    <dbReference type="NCBI Taxonomy" id="426756"/>
    <lineage>
        <taxon>Bacteria</taxon>
        <taxon>Bacillati</taxon>
        <taxon>Bacillota</taxon>
        <taxon>Bacilli</taxon>
        <taxon>Bacillales</taxon>
        <taxon>Caryophanaceae</taxon>
        <taxon>Bhargavaea</taxon>
    </lineage>
</organism>
<keyword evidence="2" id="KW-0472">Membrane</keyword>
<evidence type="ECO:0000313" key="5">
    <source>
        <dbReference type="Proteomes" id="UP000198823"/>
    </source>
</evidence>
<dbReference type="EMBL" id="FNAR01000004">
    <property type="protein sequence ID" value="SDE16570.1"/>
    <property type="molecule type" value="Genomic_DNA"/>
</dbReference>